<proteinExistence type="predicted"/>
<reference evidence="2 3" key="1">
    <citation type="submission" date="2021-07" db="EMBL/GenBank/DDBJ databases">
        <authorList>
            <person name="Palmer J.M."/>
        </authorList>
    </citation>
    <scope>NUCLEOTIDE SEQUENCE [LARGE SCALE GENOMIC DNA]</scope>
    <source>
        <strain evidence="2 3">AT_MEX2019</strain>
        <tissue evidence="2">Muscle</tissue>
    </source>
</reference>
<accession>A0ABU7B9P6</accession>
<organism evidence="2 3">
    <name type="scientific">Ataeniobius toweri</name>
    <dbReference type="NCBI Taxonomy" id="208326"/>
    <lineage>
        <taxon>Eukaryota</taxon>
        <taxon>Metazoa</taxon>
        <taxon>Chordata</taxon>
        <taxon>Craniata</taxon>
        <taxon>Vertebrata</taxon>
        <taxon>Euteleostomi</taxon>
        <taxon>Actinopterygii</taxon>
        <taxon>Neopterygii</taxon>
        <taxon>Teleostei</taxon>
        <taxon>Neoteleostei</taxon>
        <taxon>Acanthomorphata</taxon>
        <taxon>Ovalentaria</taxon>
        <taxon>Atherinomorphae</taxon>
        <taxon>Cyprinodontiformes</taxon>
        <taxon>Goodeidae</taxon>
        <taxon>Ataeniobius</taxon>
    </lineage>
</organism>
<keyword evidence="3" id="KW-1185">Reference proteome</keyword>
<evidence type="ECO:0000313" key="2">
    <source>
        <dbReference type="EMBL" id="MED6246375.1"/>
    </source>
</evidence>
<name>A0ABU7B9P6_9TELE</name>
<evidence type="ECO:0000256" key="1">
    <source>
        <dbReference type="SAM" id="MobiDB-lite"/>
    </source>
</evidence>
<dbReference type="EMBL" id="JAHUTI010042848">
    <property type="protein sequence ID" value="MED6246375.1"/>
    <property type="molecule type" value="Genomic_DNA"/>
</dbReference>
<gene>
    <name evidence="2" type="ORF">ATANTOWER_016978</name>
</gene>
<sequence length="67" mass="7819">MRLWRMTWRSGEPSMRLWGPGRGTLEQEHEEVRPRPSGRTRNPETDPQRQKQQHQTDHLEAGAAGTD</sequence>
<evidence type="ECO:0000313" key="3">
    <source>
        <dbReference type="Proteomes" id="UP001345963"/>
    </source>
</evidence>
<dbReference type="Proteomes" id="UP001345963">
    <property type="component" value="Unassembled WGS sequence"/>
</dbReference>
<feature type="compositionally biased region" description="Basic and acidic residues" evidence="1">
    <location>
        <begin position="41"/>
        <end position="60"/>
    </location>
</feature>
<comment type="caution">
    <text evidence="2">The sequence shown here is derived from an EMBL/GenBank/DDBJ whole genome shotgun (WGS) entry which is preliminary data.</text>
</comment>
<protein>
    <submittedName>
        <fullName evidence="2">Uncharacterized protein</fullName>
    </submittedName>
</protein>
<feature type="compositionally biased region" description="Basic and acidic residues" evidence="1">
    <location>
        <begin position="25"/>
        <end position="34"/>
    </location>
</feature>
<feature type="region of interest" description="Disordered" evidence="1">
    <location>
        <begin position="1"/>
        <end position="67"/>
    </location>
</feature>